<proteinExistence type="inferred from homology"/>
<protein>
    <submittedName>
        <fullName evidence="4">Monooxygenase</fullName>
    </submittedName>
</protein>
<reference evidence="5" key="1">
    <citation type="submission" date="2017-04" db="EMBL/GenBank/DDBJ databases">
        <title>Function of individual gut microbiota members based on whole genome sequencing of pure cultures obtained from chicken caecum.</title>
        <authorList>
            <person name="Medvecky M."/>
            <person name="Cejkova D."/>
            <person name="Polansky O."/>
            <person name="Karasova D."/>
            <person name="Kubasova T."/>
            <person name="Cizek A."/>
            <person name="Rychlik I."/>
        </authorList>
    </citation>
    <scope>NUCLEOTIDE SEQUENCE [LARGE SCALE GENOMIC DNA]</scope>
    <source>
        <strain evidence="5">An180</strain>
    </source>
</reference>
<dbReference type="Gene3D" id="3.40.50.1820">
    <property type="entry name" value="alpha/beta hydrolase"/>
    <property type="match status" value="1"/>
</dbReference>
<accession>A0A1Y4LBK9</accession>
<dbReference type="PANTHER" id="PTHR48081">
    <property type="entry name" value="AB HYDROLASE SUPERFAMILY PROTEIN C4A8.06C"/>
    <property type="match status" value="1"/>
</dbReference>
<dbReference type="InterPro" id="IPR013094">
    <property type="entry name" value="AB_hydrolase_3"/>
</dbReference>
<dbReference type="Proteomes" id="UP000195897">
    <property type="component" value="Unassembled WGS sequence"/>
</dbReference>
<dbReference type="InterPro" id="IPR029058">
    <property type="entry name" value="AB_hydrolase_fold"/>
</dbReference>
<comment type="caution">
    <text evidence="4">The sequence shown here is derived from an EMBL/GenBank/DDBJ whole genome shotgun (WGS) entry which is preliminary data.</text>
</comment>
<dbReference type="GO" id="GO:0004806">
    <property type="term" value="F:triacylglycerol lipase activity"/>
    <property type="evidence" value="ECO:0007669"/>
    <property type="project" value="TreeGrafter"/>
</dbReference>
<dbReference type="EMBL" id="NFKK01000002">
    <property type="protein sequence ID" value="OUP54103.1"/>
    <property type="molecule type" value="Genomic_DNA"/>
</dbReference>
<dbReference type="AlphaFoldDB" id="A0A1Y4LBK9"/>
<evidence type="ECO:0000313" key="4">
    <source>
        <dbReference type="EMBL" id="OUP54103.1"/>
    </source>
</evidence>
<dbReference type="GO" id="GO:0004497">
    <property type="term" value="F:monooxygenase activity"/>
    <property type="evidence" value="ECO:0007669"/>
    <property type="project" value="UniProtKB-KW"/>
</dbReference>
<keyword evidence="2" id="KW-0378">Hydrolase</keyword>
<dbReference type="PANTHER" id="PTHR48081:SF30">
    <property type="entry name" value="ACETYL-HYDROLASE LIPR-RELATED"/>
    <property type="match status" value="1"/>
</dbReference>
<dbReference type="RefSeq" id="WP_087370424.1">
    <property type="nucleotide sequence ID" value="NZ_NFKK01000002.1"/>
</dbReference>
<evidence type="ECO:0000256" key="2">
    <source>
        <dbReference type="ARBA" id="ARBA00022801"/>
    </source>
</evidence>
<evidence type="ECO:0000313" key="5">
    <source>
        <dbReference type="Proteomes" id="UP000195897"/>
    </source>
</evidence>
<organism evidence="4 5">
    <name type="scientific">Butyricicoccus pullicaecorum</name>
    <dbReference type="NCBI Taxonomy" id="501571"/>
    <lineage>
        <taxon>Bacteria</taxon>
        <taxon>Bacillati</taxon>
        <taxon>Bacillota</taxon>
        <taxon>Clostridia</taxon>
        <taxon>Eubacteriales</taxon>
        <taxon>Butyricicoccaceae</taxon>
        <taxon>Butyricicoccus</taxon>
    </lineage>
</organism>
<keyword evidence="4" id="KW-0560">Oxidoreductase</keyword>
<dbReference type="Pfam" id="PF07859">
    <property type="entry name" value="Abhydrolase_3"/>
    <property type="match status" value="1"/>
</dbReference>
<comment type="similarity">
    <text evidence="1">Belongs to the 'GDXG' lipolytic enzyme family.</text>
</comment>
<keyword evidence="4" id="KW-0503">Monooxygenase</keyword>
<sequence>MNSKMNTAKNRQEKAELLGQKMTEAMMAALKTIHSAASPDEMDAESLNRQRKSQEVLGRLVSPPIGFSWEPFALGEMPMAWVRPERGHDKSKVILYCHGGGYTSGNLGYARVLAAKMASVTGYEVLAFQYRLAPEAPYPAALEDALEAWEYLMHQGWGAKDVIVVGDSAGGNLALELTLALKAEQRFLPSRLILFSPWTDMTASGDSYIQREALDPMLTGSYIQAVRSAYAPDADYSQPQFSPLFAELSGLPPVLIQVGEREILYSDSERLHRALIAAGVPSVLQSWPDMWHVFQMFPLKSAGEAMNAMAEFLRQLA</sequence>
<evidence type="ECO:0000259" key="3">
    <source>
        <dbReference type="Pfam" id="PF07859"/>
    </source>
</evidence>
<dbReference type="SUPFAM" id="SSF53474">
    <property type="entry name" value="alpha/beta-Hydrolases"/>
    <property type="match status" value="1"/>
</dbReference>
<feature type="domain" description="Alpha/beta hydrolase fold-3" evidence="3">
    <location>
        <begin position="94"/>
        <end position="295"/>
    </location>
</feature>
<gene>
    <name evidence="4" type="ORF">B5F17_02525</name>
</gene>
<name>A0A1Y4LBK9_9FIRM</name>
<evidence type="ECO:0000256" key="1">
    <source>
        <dbReference type="ARBA" id="ARBA00010515"/>
    </source>
</evidence>
<dbReference type="InterPro" id="IPR050300">
    <property type="entry name" value="GDXG_lipolytic_enzyme"/>
</dbReference>